<keyword evidence="7 9" id="KW-0067">ATP-binding</keyword>
<feature type="binding site" evidence="9">
    <location>
        <position position="151"/>
    </location>
    <ligand>
        <name>(R)-pantoate</name>
        <dbReference type="ChEBI" id="CHEBI:15980"/>
    </ligand>
</feature>
<feature type="active site" description="Proton donor" evidence="9">
    <location>
        <position position="35"/>
    </location>
</feature>
<dbReference type="Proteomes" id="UP001180087">
    <property type="component" value="Chromosome"/>
</dbReference>
<dbReference type="Gene3D" id="3.40.50.620">
    <property type="entry name" value="HUPs"/>
    <property type="match status" value="1"/>
</dbReference>
<feature type="binding site" evidence="9">
    <location>
        <begin position="145"/>
        <end position="148"/>
    </location>
    <ligand>
        <name>ATP</name>
        <dbReference type="ChEBI" id="CHEBI:30616"/>
    </ligand>
</feature>
<evidence type="ECO:0000256" key="7">
    <source>
        <dbReference type="ARBA" id="ARBA00022840"/>
    </source>
</evidence>
<dbReference type="InterPro" id="IPR004821">
    <property type="entry name" value="Cyt_trans-like"/>
</dbReference>
<accession>A0ABY9KYL9</accession>
<evidence type="ECO:0000256" key="3">
    <source>
        <dbReference type="ARBA" id="ARBA00022490"/>
    </source>
</evidence>
<comment type="function">
    <text evidence="9">Catalyzes the condensation of pantoate with beta-alanine in an ATP-dependent reaction via a pantoyl-adenylate intermediate.</text>
</comment>
<dbReference type="HAMAP" id="MF_00158">
    <property type="entry name" value="PanC"/>
    <property type="match status" value="1"/>
</dbReference>
<evidence type="ECO:0000256" key="8">
    <source>
        <dbReference type="ARBA" id="ARBA00048258"/>
    </source>
</evidence>
<comment type="similarity">
    <text evidence="2 9">Belongs to the pantothenate synthetase family.</text>
</comment>
<comment type="catalytic activity">
    <reaction evidence="8 9">
        <text>(R)-pantoate + beta-alanine + ATP = (R)-pantothenate + AMP + diphosphate + H(+)</text>
        <dbReference type="Rhea" id="RHEA:10912"/>
        <dbReference type="ChEBI" id="CHEBI:15378"/>
        <dbReference type="ChEBI" id="CHEBI:15980"/>
        <dbReference type="ChEBI" id="CHEBI:29032"/>
        <dbReference type="ChEBI" id="CHEBI:30616"/>
        <dbReference type="ChEBI" id="CHEBI:33019"/>
        <dbReference type="ChEBI" id="CHEBI:57966"/>
        <dbReference type="ChEBI" id="CHEBI:456215"/>
        <dbReference type="EC" id="6.3.2.1"/>
    </reaction>
</comment>
<dbReference type="Pfam" id="PF02569">
    <property type="entry name" value="Pantoate_ligase"/>
    <property type="match status" value="1"/>
</dbReference>
<dbReference type="Gene3D" id="3.30.1300.10">
    <property type="entry name" value="Pantoate-beta-alanine ligase, C-terminal domain"/>
    <property type="match status" value="1"/>
</dbReference>
<keyword evidence="11" id="KW-1185">Reference proteome</keyword>
<feature type="binding site" evidence="9">
    <location>
        <position position="174"/>
    </location>
    <ligand>
        <name>ATP</name>
        <dbReference type="ChEBI" id="CHEBI:30616"/>
    </ligand>
</feature>
<dbReference type="SUPFAM" id="SSF52374">
    <property type="entry name" value="Nucleotidylyl transferase"/>
    <property type="match status" value="1"/>
</dbReference>
<feature type="binding site" evidence="9">
    <location>
        <position position="59"/>
    </location>
    <ligand>
        <name>beta-alanine</name>
        <dbReference type="ChEBI" id="CHEBI:57966"/>
    </ligand>
</feature>
<dbReference type="NCBIfam" id="TIGR00125">
    <property type="entry name" value="cyt_tran_rel"/>
    <property type="match status" value="1"/>
</dbReference>
<sequence length="279" mass="31184">MDILRTPEALRKILDEHKLNTIGYVPTMGYFHEGHLSLMDRASAENDIAVASIFVNPLQFGPGEDFEKYPRDEERDAALAEKAGIDYLFIPSVQSMYPHEMRVSLSMNKRTDILCGASRPGHFDGVVTVLAKLFNIVRPDHVYMGLKDAQQFAVVQSFCEDLNFPLELIGVPTVREADGLAKSSRNVFLTEKEREEAPAIYRALIAGEQLSKDPSINTKEVTEQVKQLITKNTSGTIDYVECLSYPDLIAKEEPRGKMILATAVKFSGARLIDNVIFDV</sequence>
<evidence type="ECO:0000256" key="4">
    <source>
        <dbReference type="ARBA" id="ARBA00022598"/>
    </source>
</evidence>
<dbReference type="EMBL" id="CP129113">
    <property type="protein sequence ID" value="WLV25948.1"/>
    <property type="molecule type" value="Genomic_DNA"/>
</dbReference>
<comment type="subunit">
    <text evidence="9">Homodimer.</text>
</comment>
<dbReference type="EC" id="6.3.2.1" evidence="9"/>
<dbReference type="PANTHER" id="PTHR21299">
    <property type="entry name" value="CYTIDYLATE KINASE/PANTOATE-BETA-ALANINE LIGASE"/>
    <property type="match status" value="1"/>
</dbReference>
<dbReference type="GO" id="GO:0016874">
    <property type="term" value="F:ligase activity"/>
    <property type="evidence" value="ECO:0007669"/>
    <property type="project" value="UniProtKB-KW"/>
</dbReference>
<keyword evidence="3 9" id="KW-0963">Cytoplasm</keyword>
<comment type="pathway">
    <text evidence="1 9">Cofactor biosynthesis; (R)-pantothenate biosynthesis; (R)-pantothenate from (R)-pantoate and beta-alanine: step 1/1.</text>
</comment>
<reference evidence="10" key="1">
    <citation type="submission" date="2023-06" db="EMBL/GenBank/DDBJ databases">
        <title>A Treasure from Seagulls: Isolation and Description of Aciduricobacillus qingdaonensis gen. nov., sp. nov., a Rare Obligately Uric Acid-utilizing Member in the Family Bacillaceae.</title>
        <authorList>
            <person name="Liu W."/>
            <person name="Wang B."/>
        </authorList>
    </citation>
    <scope>NUCLEOTIDE SEQUENCE</scope>
    <source>
        <strain evidence="10">44XB</strain>
    </source>
</reference>
<evidence type="ECO:0000256" key="2">
    <source>
        <dbReference type="ARBA" id="ARBA00009256"/>
    </source>
</evidence>
<dbReference type="PANTHER" id="PTHR21299:SF1">
    <property type="entry name" value="PANTOATE--BETA-ALANINE LIGASE"/>
    <property type="match status" value="1"/>
</dbReference>
<gene>
    <name evidence="9 10" type="primary">panC</name>
    <name evidence="10" type="ORF">QR721_07055</name>
</gene>
<comment type="miscellaneous">
    <text evidence="9">The reaction proceeds by a bi uni uni bi ping pong mechanism.</text>
</comment>
<keyword evidence="5 9" id="KW-0566">Pantothenate biosynthesis</keyword>
<keyword evidence="6 9" id="KW-0547">Nucleotide-binding</keyword>
<feature type="binding site" evidence="9">
    <location>
        <begin position="182"/>
        <end position="185"/>
    </location>
    <ligand>
        <name>ATP</name>
        <dbReference type="ChEBI" id="CHEBI:30616"/>
    </ligand>
</feature>
<keyword evidence="4 9" id="KW-0436">Ligase</keyword>
<feature type="binding site" evidence="9">
    <location>
        <begin position="28"/>
        <end position="35"/>
    </location>
    <ligand>
        <name>ATP</name>
        <dbReference type="ChEBI" id="CHEBI:30616"/>
    </ligand>
</feature>
<evidence type="ECO:0000313" key="10">
    <source>
        <dbReference type="EMBL" id="WLV25948.1"/>
    </source>
</evidence>
<feature type="binding site" evidence="9">
    <location>
        <position position="59"/>
    </location>
    <ligand>
        <name>(R)-pantoate</name>
        <dbReference type="ChEBI" id="CHEBI:15980"/>
    </ligand>
</feature>
<proteinExistence type="inferred from homology"/>
<evidence type="ECO:0000256" key="5">
    <source>
        <dbReference type="ARBA" id="ARBA00022655"/>
    </source>
</evidence>
<protein>
    <recommendedName>
        <fullName evidence="9">Pantothenate synthetase</fullName>
        <shortName evidence="9">PS</shortName>
        <ecNumber evidence="9">6.3.2.1</ecNumber>
    </recommendedName>
    <alternativeName>
        <fullName evidence="9">Pantoate--beta-alanine ligase</fullName>
    </alternativeName>
    <alternativeName>
        <fullName evidence="9">Pantoate-activating enzyme</fullName>
    </alternativeName>
</protein>
<dbReference type="CDD" id="cd00560">
    <property type="entry name" value="PanC"/>
    <property type="match status" value="1"/>
</dbReference>
<dbReference type="InterPro" id="IPR003721">
    <property type="entry name" value="Pantoate_ligase"/>
</dbReference>
<name>A0ABY9KYL9_9BACI</name>
<dbReference type="InterPro" id="IPR042176">
    <property type="entry name" value="Pantoate_ligase_C"/>
</dbReference>
<evidence type="ECO:0000256" key="6">
    <source>
        <dbReference type="ARBA" id="ARBA00022741"/>
    </source>
</evidence>
<evidence type="ECO:0000313" key="11">
    <source>
        <dbReference type="Proteomes" id="UP001180087"/>
    </source>
</evidence>
<organism evidence="10 11">
    <name type="scientific">Aciduricibacillus chroicocephali</name>
    <dbReference type="NCBI Taxonomy" id="3054939"/>
    <lineage>
        <taxon>Bacteria</taxon>
        <taxon>Bacillati</taxon>
        <taxon>Bacillota</taxon>
        <taxon>Bacilli</taxon>
        <taxon>Bacillales</taxon>
        <taxon>Bacillaceae</taxon>
        <taxon>Aciduricibacillus</taxon>
    </lineage>
</organism>
<dbReference type="NCBIfam" id="TIGR00018">
    <property type="entry name" value="panC"/>
    <property type="match status" value="1"/>
</dbReference>
<dbReference type="RefSeq" id="WP_348029739.1">
    <property type="nucleotide sequence ID" value="NZ_CP129113.1"/>
</dbReference>
<dbReference type="InterPro" id="IPR014729">
    <property type="entry name" value="Rossmann-like_a/b/a_fold"/>
</dbReference>
<comment type="subcellular location">
    <subcellularLocation>
        <location evidence="9">Cytoplasm</location>
    </subcellularLocation>
</comment>
<evidence type="ECO:0000256" key="1">
    <source>
        <dbReference type="ARBA" id="ARBA00004990"/>
    </source>
</evidence>
<evidence type="ECO:0000256" key="9">
    <source>
        <dbReference type="HAMAP-Rule" id="MF_00158"/>
    </source>
</evidence>